<dbReference type="HOGENOM" id="CLU_3269306_0_0_6"/>
<organism evidence="1 2">
    <name type="scientific">Edwardsiella anguillarum ET080813</name>
    <dbReference type="NCBI Taxonomy" id="667120"/>
    <lineage>
        <taxon>Bacteria</taxon>
        <taxon>Pseudomonadati</taxon>
        <taxon>Pseudomonadota</taxon>
        <taxon>Gammaproteobacteria</taxon>
        <taxon>Enterobacterales</taxon>
        <taxon>Hafniaceae</taxon>
        <taxon>Edwardsiella</taxon>
    </lineage>
</organism>
<evidence type="ECO:0000313" key="2">
    <source>
        <dbReference type="Proteomes" id="UP000028681"/>
    </source>
</evidence>
<protein>
    <submittedName>
        <fullName evidence="1">Uncharacterized protein</fullName>
    </submittedName>
</protein>
<name>A0A076LX01_9GAMM</name>
<dbReference type="EMBL" id="CP006664">
    <property type="protein sequence ID" value="AIJ09979.1"/>
    <property type="molecule type" value="Genomic_DNA"/>
</dbReference>
<reference evidence="1 2" key="1">
    <citation type="journal article" date="2012" name="PLoS ONE">
        <title>Edwardsiella comparative phylogenomics reveal the new intra/inter-species taxonomic relationships, virulence evolution and niche adaptation mechanisms.</title>
        <authorList>
            <person name="Yang M."/>
            <person name="Lv Y."/>
            <person name="Xiao J."/>
            <person name="Wu H."/>
            <person name="Zheng H."/>
            <person name="Liu Q."/>
            <person name="Zhang Y."/>
            <person name="Wang Q."/>
        </authorList>
    </citation>
    <scope>NUCLEOTIDE SEQUENCE [LARGE SCALE GENOMIC DNA]</scope>
    <source>
        <strain evidence="2">080813</strain>
    </source>
</reference>
<gene>
    <name evidence="1" type="ORF">ETEE_3559</name>
</gene>
<proteinExistence type="predicted"/>
<evidence type="ECO:0000313" key="1">
    <source>
        <dbReference type="EMBL" id="AIJ09979.1"/>
    </source>
</evidence>
<dbReference type="AlphaFoldDB" id="A0A076LX01"/>
<sequence>MISLTVLIDKVLIKIDIFLQDNYLYNYSEKRVICRQPAPAM</sequence>
<dbReference type="KEGG" id="ete:ETEE_3559"/>
<accession>A0A076LX01</accession>
<dbReference type="Proteomes" id="UP000028681">
    <property type="component" value="Chromosome"/>
</dbReference>